<keyword evidence="2" id="KW-0964">Secreted</keyword>
<dbReference type="InterPro" id="IPR001073">
    <property type="entry name" value="C1q_dom"/>
</dbReference>
<proteinExistence type="predicted"/>
<dbReference type="SUPFAM" id="SSF49842">
    <property type="entry name" value="TNF-like"/>
    <property type="match status" value="1"/>
</dbReference>
<organism evidence="4 5">
    <name type="scientific">Cirrhinus molitorella</name>
    <name type="common">mud carp</name>
    <dbReference type="NCBI Taxonomy" id="172907"/>
    <lineage>
        <taxon>Eukaryota</taxon>
        <taxon>Metazoa</taxon>
        <taxon>Chordata</taxon>
        <taxon>Craniata</taxon>
        <taxon>Vertebrata</taxon>
        <taxon>Euteleostomi</taxon>
        <taxon>Actinopterygii</taxon>
        <taxon>Neopterygii</taxon>
        <taxon>Teleostei</taxon>
        <taxon>Ostariophysi</taxon>
        <taxon>Cypriniformes</taxon>
        <taxon>Cyprinidae</taxon>
        <taxon>Labeoninae</taxon>
        <taxon>Labeonini</taxon>
        <taxon>Cirrhinus</taxon>
    </lineage>
</organism>
<keyword evidence="3" id="KW-0732">Signal</keyword>
<sequence>MRLTIAALLLLCEYLIFASATTGKDSELTCPLKICTDVLKELGATEKQLKALEIRLANSEAQIEEIKKENQDKPKVAFSAALGSDGFIGPFDVDSTLVYKKVVINVGDAYNQDTGIFAAPVRGVYYFSFFYHCGTDHKTQLVLYRNGKPEAFTQHNKSNDSPENGGNGLTLLLEKGDQVYIILQKNSWVWDYSLSLTVFSGFLINAM</sequence>
<protein>
    <submittedName>
        <fullName evidence="4">Uncharacterized protein</fullName>
    </submittedName>
</protein>
<evidence type="ECO:0000256" key="2">
    <source>
        <dbReference type="ARBA" id="ARBA00022525"/>
    </source>
</evidence>
<name>A0AA88QLB1_9TELE</name>
<dbReference type="InterPro" id="IPR050822">
    <property type="entry name" value="Cerebellin_Synaptic_Org"/>
</dbReference>
<dbReference type="PANTHER" id="PTHR22923">
    <property type="entry name" value="CEREBELLIN-RELATED"/>
    <property type="match status" value="1"/>
</dbReference>
<dbReference type="Pfam" id="PF00386">
    <property type="entry name" value="C1q"/>
    <property type="match status" value="1"/>
</dbReference>
<dbReference type="PRINTS" id="PR00007">
    <property type="entry name" value="COMPLEMNTC1Q"/>
</dbReference>
<dbReference type="Proteomes" id="UP001187343">
    <property type="component" value="Unassembled WGS sequence"/>
</dbReference>
<dbReference type="SMART" id="SM00110">
    <property type="entry name" value="C1Q"/>
    <property type="match status" value="1"/>
</dbReference>
<dbReference type="PROSITE" id="PS50871">
    <property type="entry name" value="C1Q"/>
    <property type="match status" value="1"/>
</dbReference>
<dbReference type="AlphaFoldDB" id="A0AA88QLB1"/>
<evidence type="ECO:0000256" key="1">
    <source>
        <dbReference type="ARBA" id="ARBA00004613"/>
    </source>
</evidence>
<dbReference type="InterPro" id="IPR008983">
    <property type="entry name" value="Tumour_necrosis_fac-like_dom"/>
</dbReference>
<evidence type="ECO:0000313" key="5">
    <source>
        <dbReference type="Proteomes" id="UP001187343"/>
    </source>
</evidence>
<comment type="subcellular location">
    <subcellularLocation>
        <location evidence="1">Secreted</location>
    </subcellularLocation>
</comment>
<dbReference type="EMBL" id="JAUYZG010000001">
    <property type="protein sequence ID" value="KAK2917069.1"/>
    <property type="molecule type" value="Genomic_DNA"/>
</dbReference>
<dbReference type="Gene3D" id="2.60.120.40">
    <property type="match status" value="1"/>
</dbReference>
<keyword evidence="5" id="KW-1185">Reference proteome</keyword>
<evidence type="ECO:0000256" key="3">
    <source>
        <dbReference type="ARBA" id="ARBA00022729"/>
    </source>
</evidence>
<dbReference type="PANTHER" id="PTHR22923:SF102">
    <property type="entry name" value="CEREBELLIN 13-RELATED"/>
    <property type="match status" value="1"/>
</dbReference>
<gene>
    <name evidence="4" type="ORF">Q8A67_001443</name>
</gene>
<reference evidence="4" key="1">
    <citation type="submission" date="2023-08" db="EMBL/GenBank/DDBJ databases">
        <title>Chromosome-level Genome Assembly of mud carp (Cirrhinus molitorella).</title>
        <authorList>
            <person name="Liu H."/>
        </authorList>
    </citation>
    <scope>NUCLEOTIDE SEQUENCE</scope>
    <source>
        <strain evidence="4">Prfri</strain>
        <tissue evidence="4">Muscle</tissue>
    </source>
</reference>
<dbReference type="GO" id="GO:0005576">
    <property type="term" value="C:extracellular region"/>
    <property type="evidence" value="ECO:0007669"/>
    <property type="project" value="UniProtKB-SubCell"/>
</dbReference>
<evidence type="ECO:0000313" key="4">
    <source>
        <dbReference type="EMBL" id="KAK2917069.1"/>
    </source>
</evidence>
<accession>A0AA88QLB1</accession>
<comment type="caution">
    <text evidence="4">The sequence shown here is derived from an EMBL/GenBank/DDBJ whole genome shotgun (WGS) entry which is preliminary data.</text>
</comment>